<dbReference type="GeneTree" id="ENSGT00940000155369"/>
<feature type="domain" description="Ig-like" evidence="13">
    <location>
        <begin position="20"/>
        <end position="120"/>
    </location>
</feature>
<evidence type="ECO:0000256" key="4">
    <source>
        <dbReference type="ARBA" id="ARBA00022729"/>
    </source>
</evidence>
<dbReference type="InterPro" id="IPR036179">
    <property type="entry name" value="Ig-like_dom_sf"/>
</dbReference>
<reference evidence="14" key="2">
    <citation type="submission" date="2025-08" db="UniProtKB">
        <authorList>
            <consortium name="Ensembl"/>
        </authorList>
    </citation>
    <scope>IDENTIFICATION</scope>
</reference>
<dbReference type="InterPro" id="IPR007110">
    <property type="entry name" value="Ig-like_dom"/>
</dbReference>
<dbReference type="Ensembl" id="ENSNFUT00015023705.1">
    <property type="protein sequence ID" value="ENSNFUP00015022668.1"/>
    <property type="gene ID" value="ENSNFUG00015010896.1"/>
</dbReference>
<dbReference type="AlphaFoldDB" id="A0A8C6LLG6"/>
<dbReference type="FunFam" id="2.60.120.200:FF:000019">
    <property type="entry name" value="MAM domain containing glycosylphosphatidylinositol anchor 2"/>
    <property type="match status" value="1"/>
</dbReference>
<dbReference type="FunFam" id="2.60.40.10:FF:000165">
    <property type="entry name" value="MAM domain containing glycosylphosphatidylinositol anchor 2"/>
    <property type="match status" value="1"/>
</dbReference>
<feature type="domain" description="Ig-like" evidence="13">
    <location>
        <begin position="326"/>
        <end position="389"/>
    </location>
</feature>
<dbReference type="FunFam" id="2.60.40.10:FF:000240">
    <property type="entry name" value="MAM domain containing glycosylphosphatidylinositol anchor 1"/>
    <property type="match status" value="1"/>
</dbReference>
<feature type="region of interest" description="Disordered" evidence="11">
    <location>
        <begin position="870"/>
        <end position="890"/>
    </location>
</feature>
<evidence type="ECO:0000313" key="15">
    <source>
        <dbReference type="Proteomes" id="UP000694548"/>
    </source>
</evidence>
<dbReference type="SUPFAM" id="SSF48726">
    <property type="entry name" value="Immunoglobulin"/>
    <property type="match status" value="6"/>
</dbReference>
<feature type="domain" description="Ig-like" evidence="13">
    <location>
        <begin position="127"/>
        <end position="212"/>
    </location>
</feature>
<dbReference type="Pfam" id="PF00629">
    <property type="entry name" value="MAM"/>
    <property type="match status" value="1"/>
</dbReference>
<keyword evidence="3" id="KW-0336">GPI-anchor</keyword>
<dbReference type="CDD" id="cd00096">
    <property type="entry name" value="Ig"/>
    <property type="match status" value="1"/>
</dbReference>
<evidence type="ECO:0000256" key="7">
    <source>
        <dbReference type="ARBA" id="ARBA00023157"/>
    </source>
</evidence>
<evidence type="ECO:0000256" key="8">
    <source>
        <dbReference type="ARBA" id="ARBA00023180"/>
    </source>
</evidence>
<dbReference type="GO" id="GO:0098552">
    <property type="term" value="C:side of membrane"/>
    <property type="evidence" value="ECO:0007669"/>
    <property type="project" value="UniProtKB-KW"/>
</dbReference>
<dbReference type="PANTHER" id="PTHR45080">
    <property type="entry name" value="CONTACTIN 5"/>
    <property type="match status" value="1"/>
</dbReference>
<dbReference type="SUPFAM" id="SSF49265">
    <property type="entry name" value="Fibronectin type III"/>
    <property type="match status" value="1"/>
</dbReference>
<reference evidence="14" key="1">
    <citation type="submission" date="2014-08" db="EMBL/GenBank/DDBJ databases">
        <authorList>
            <person name="Senf B."/>
            <person name="Petzold A."/>
            <person name="Downie B.R."/>
            <person name="Koch P."/>
            <person name="Platzer M."/>
        </authorList>
    </citation>
    <scope>NUCLEOTIDE SEQUENCE [LARGE SCALE GENOMIC DNA]</scope>
    <source>
        <strain evidence="14">GRZ</strain>
    </source>
</reference>
<keyword evidence="6" id="KW-0472">Membrane</keyword>
<dbReference type="FunFam" id="2.60.40.10:FF:000303">
    <property type="entry name" value="MAM domain containing glycosylphosphatidylinositol anchor 1"/>
    <property type="match status" value="1"/>
</dbReference>
<comment type="subcellular location">
    <subcellularLocation>
        <location evidence="1">Cell membrane</location>
        <topology evidence="1">Lipid-anchor</topology>
        <topology evidence="1">GPI-anchor</topology>
    </subcellularLocation>
</comment>
<dbReference type="SMART" id="SM00408">
    <property type="entry name" value="IGc2"/>
    <property type="match status" value="5"/>
</dbReference>
<dbReference type="InterPro" id="IPR013783">
    <property type="entry name" value="Ig-like_fold"/>
</dbReference>
<dbReference type="FunFam" id="2.60.40.10:FF:000262">
    <property type="entry name" value="MAM domain containing glycosylphosphatidylinositol anchor 1"/>
    <property type="match status" value="1"/>
</dbReference>
<accession>A0A8C6LLG6</accession>
<dbReference type="PROSITE" id="PS50835">
    <property type="entry name" value="IG_LIKE"/>
    <property type="match status" value="6"/>
</dbReference>
<organism evidence="14 15">
    <name type="scientific">Nothobranchius furzeri</name>
    <name type="common">Turquoise killifish</name>
    <dbReference type="NCBI Taxonomy" id="105023"/>
    <lineage>
        <taxon>Eukaryota</taxon>
        <taxon>Metazoa</taxon>
        <taxon>Chordata</taxon>
        <taxon>Craniata</taxon>
        <taxon>Vertebrata</taxon>
        <taxon>Euteleostomi</taxon>
        <taxon>Actinopterygii</taxon>
        <taxon>Neopterygii</taxon>
        <taxon>Teleostei</taxon>
        <taxon>Neoteleostei</taxon>
        <taxon>Acanthomorphata</taxon>
        <taxon>Ovalentaria</taxon>
        <taxon>Atherinomorphae</taxon>
        <taxon>Cyprinodontiformes</taxon>
        <taxon>Nothobranchiidae</taxon>
        <taxon>Nothobranchius</taxon>
    </lineage>
</organism>
<dbReference type="InterPro" id="IPR050958">
    <property type="entry name" value="Cell_Adh-Cytoskel_Orgn"/>
</dbReference>
<dbReference type="PROSITE" id="PS50060">
    <property type="entry name" value="MAM_2"/>
    <property type="match status" value="1"/>
</dbReference>
<keyword evidence="7" id="KW-1015">Disulfide bond</keyword>
<dbReference type="Gene3D" id="2.60.120.200">
    <property type="match status" value="1"/>
</dbReference>
<dbReference type="InterPro" id="IPR003598">
    <property type="entry name" value="Ig_sub2"/>
</dbReference>
<feature type="domain" description="Ig-like" evidence="13">
    <location>
        <begin position="235"/>
        <end position="320"/>
    </location>
</feature>
<dbReference type="CDD" id="cd06263">
    <property type="entry name" value="MAM"/>
    <property type="match status" value="1"/>
</dbReference>
<evidence type="ECO:0000256" key="3">
    <source>
        <dbReference type="ARBA" id="ARBA00022622"/>
    </source>
</evidence>
<dbReference type="GO" id="GO:0005886">
    <property type="term" value="C:plasma membrane"/>
    <property type="evidence" value="ECO:0007669"/>
    <property type="project" value="UniProtKB-SubCell"/>
</dbReference>
<dbReference type="GO" id="GO:0008046">
    <property type="term" value="F:axon guidance receptor activity"/>
    <property type="evidence" value="ECO:0007669"/>
    <property type="project" value="TreeGrafter"/>
</dbReference>
<evidence type="ECO:0000256" key="5">
    <source>
        <dbReference type="ARBA" id="ARBA00022737"/>
    </source>
</evidence>
<dbReference type="PANTHER" id="PTHR45080:SF35">
    <property type="entry name" value="MAM DOMAIN-CONTAINING GLYCOSYLPHOSPHATIDYLINOSITOL ANCHOR 2"/>
    <property type="match status" value="1"/>
</dbReference>
<evidence type="ECO:0000313" key="14">
    <source>
        <dbReference type="Ensembl" id="ENSNFUP00015022668.1"/>
    </source>
</evidence>
<dbReference type="SMART" id="SM00409">
    <property type="entry name" value="IG"/>
    <property type="match status" value="5"/>
</dbReference>
<dbReference type="SUPFAM" id="SSF49899">
    <property type="entry name" value="Concanavalin A-like lectins/glucanases"/>
    <property type="match status" value="1"/>
</dbReference>
<keyword evidence="2" id="KW-1003">Cell membrane</keyword>
<protein>
    <submittedName>
        <fullName evidence="14">MAM domain containing glycosylphosphatidylinositol anchor 2</fullName>
    </submittedName>
</protein>
<evidence type="ECO:0000256" key="11">
    <source>
        <dbReference type="SAM" id="MobiDB-lite"/>
    </source>
</evidence>
<evidence type="ECO:0000256" key="2">
    <source>
        <dbReference type="ARBA" id="ARBA00022475"/>
    </source>
</evidence>
<evidence type="ECO:0000256" key="1">
    <source>
        <dbReference type="ARBA" id="ARBA00004609"/>
    </source>
</evidence>
<feature type="compositionally biased region" description="Polar residues" evidence="11">
    <location>
        <begin position="878"/>
        <end position="890"/>
    </location>
</feature>
<evidence type="ECO:0000256" key="9">
    <source>
        <dbReference type="ARBA" id="ARBA00023288"/>
    </source>
</evidence>
<keyword evidence="5" id="KW-0677">Repeat</keyword>
<dbReference type="InterPro" id="IPR036116">
    <property type="entry name" value="FN3_sf"/>
</dbReference>
<keyword evidence="10" id="KW-0393">Immunoglobulin domain</keyword>
<keyword evidence="15" id="KW-1185">Reference proteome</keyword>
<dbReference type="InterPro" id="IPR003599">
    <property type="entry name" value="Ig_sub"/>
</dbReference>
<evidence type="ECO:0000259" key="12">
    <source>
        <dbReference type="PROSITE" id="PS50060"/>
    </source>
</evidence>
<proteinExistence type="predicted"/>
<keyword evidence="4" id="KW-0732">Signal</keyword>
<dbReference type="SMART" id="SM00137">
    <property type="entry name" value="MAM"/>
    <property type="match status" value="1"/>
</dbReference>
<dbReference type="GO" id="GO:0050808">
    <property type="term" value="P:synapse organization"/>
    <property type="evidence" value="ECO:0007669"/>
    <property type="project" value="TreeGrafter"/>
</dbReference>
<dbReference type="GO" id="GO:0030424">
    <property type="term" value="C:axon"/>
    <property type="evidence" value="ECO:0007669"/>
    <property type="project" value="TreeGrafter"/>
</dbReference>
<dbReference type="InterPro" id="IPR013320">
    <property type="entry name" value="ConA-like_dom_sf"/>
</dbReference>
<dbReference type="GO" id="GO:0007156">
    <property type="term" value="P:homophilic cell adhesion via plasma membrane adhesion molecules"/>
    <property type="evidence" value="ECO:0007669"/>
    <property type="project" value="TreeGrafter"/>
</dbReference>
<dbReference type="Gene3D" id="2.60.40.10">
    <property type="entry name" value="Immunoglobulins"/>
    <property type="match status" value="6"/>
</dbReference>
<keyword evidence="9" id="KW-0449">Lipoprotein</keyword>
<reference evidence="14" key="3">
    <citation type="submission" date="2025-09" db="UniProtKB">
        <authorList>
            <consortium name="Ensembl"/>
        </authorList>
    </citation>
    <scope>IDENTIFICATION</scope>
</reference>
<evidence type="ECO:0000256" key="10">
    <source>
        <dbReference type="ARBA" id="ARBA00023319"/>
    </source>
</evidence>
<dbReference type="Proteomes" id="UP000694548">
    <property type="component" value="Chromosome sgr04"/>
</dbReference>
<feature type="domain" description="Ig-like" evidence="13">
    <location>
        <begin position="395"/>
        <end position="486"/>
    </location>
</feature>
<evidence type="ECO:0000259" key="13">
    <source>
        <dbReference type="PROSITE" id="PS50835"/>
    </source>
</evidence>
<dbReference type="Pfam" id="PF13927">
    <property type="entry name" value="Ig_3"/>
    <property type="match status" value="4"/>
</dbReference>
<gene>
    <name evidence="14" type="primary">MDGA2</name>
</gene>
<dbReference type="GO" id="GO:0043025">
    <property type="term" value="C:neuronal cell body"/>
    <property type="evidence" value="ECO:0007669"/>
    <property type="project" value="TreeGrafter"/>
</dbReference>
<feature type="domain" description="Ig-like" evidence="13">
    <location>
        <begin position="493"/>
        <end position="581"/>
    </location>
</feature>
<keyword evidence="8" id="KW-0325">Glycoprotein</keyword>
<dbReference type="InterPro" id="IPR000998">
    <property type="entry name" value="MAM_dom"/>
</dbReference>
<name>A0A8C6LLG6_NOTFU</name>
<sequence length="919" mass="102764">RCTGILVLMRLVPFSKTTPPTVRIIHSGHACNVEEERHTERVYTIREGETLELTCLVTGHPRPQIRWTKTAGSISDRFQDSSVFNETLHISKILRTQGGRYYCKAENGLGSPAIKSIRVDVYYLDDPVVTVHQSTGEAKEQFYYEKTVFLRCVANSNPPVRYSWHRGREVLTQGSDKGVEIYEPFFTQGETKILKLKNLRPQDYANYSCIASVRNVCGIPDRSVIFQLTDKTASPLIKLLVEDPIVVNPGQTVSLVCITTAGEPPPILTWVSSNDSLPQRSVVKGGTLTLPAISSEEAGVYSCVASNNVGNPAKKSTTIVIKKNIWLKNGRALRSSERMVITQTDPDISPGTTNLDIIDLKFTDFGTYTCVAALKGGGIPEISIDVNISSTTVPPSLTVPRGKSPLVAREGETVELECLVSGKPKPIILWSRADKEAPMPDGSMQMESYDGVLRIVNVSREMTGSYRCQTSQYNGFNVKPREAVVELIVQYPPTVEPVHTEVRQGLGRPVVMTCRVLRAHPSRVLRFEWLLSNRLLHAGAFDPLKDETEYTIRSLNREGWGEYTCNVINEAGAGKCTFQVTGKAYAPEFYYDTYSPLWQNRPRVYGFKLQWTQMNPSAVDRIVAYRLGIRQMGLQRWWEQEIPVEGNIGKGELMTHNLTELIKPESYEVRLTPITRFGEGDSTVRIVTYSGRSLPFHCSFEEEPICMFTQDKNDDFDWTRHSAATRDTKYTPNTGPSADRTGSKQGFYMYIETSRPRKEGDQARLVSPLFNVAPKNPYGITNPPAYCFGFFYHMYGKHIGSLNALLKQKGQMTSEAPVWSLSGNQGDRWKQAKVSIHPTSSFQVVLEGVRGPGIEGDIAIDDITLEEGECRDPPPSACQKTPETKSWTSTRLERAKEQLPSSLVKIDQLLEQLLENGKG</sequence>
<feature type="domain" description="MAM" evidence="12">
    <location>
        <begin position="696"/>
        <end position="872"/>
    </location>
</feature>
<evidence type="ECO:0000256" key="6">
    <source>
        <dbReference type="ARBA" id="ARBA00023136"/>
    </source>
</evidence>